<accession>A0A2N5XVA8</accession>
<evidence type="ECO:0000256" key="1">
    <source>
        <dbReference type="SAM" id="SignalP"/>
    </source>
</evidence>
<feature type="signal peptide" evidence="1">
    <location>
        <begin position="1"/>
        <end position="24"/>
    </location>
</feature>
<feature type="chain" id="PRO_5014749681" description="DUF4189 domain-containing protein" evidence="1">
    <location>
        <begin position="25"/>
        <end position="124"/>
    </location>
</feature>
<keyword evidence="4" id="KW-1185">Reference proteome</keyword>
<organism evidence="3 4">
    <name type="scientific">Cohaesibacter celericrescens</name>
    <dbReference type="NCBI Taxonomy" id="2067669"/>
    <lineage>
        <taxon>Bacteria</taxon>
        <taxon>Pseudomonadati</taxon>
        <taxon>Pseudomonadota</taxon>
        <taxon>Alphaproteobacteria</taxon>
        <taxon>Hyphomicrobiales</taxon>
        <taxon>Cohaesibacteraceae</taxon>
    </lineage>
</organism>
<dbReference type="OrthoDB" id="8448441at2"/>
<dbReference type="InterPro" id="IPR025240">
    <property type="entry name" value="DUF4189"/>
</dbReference>
<keyword evidence="1" id="KW-0732">Signal</keyword>
<dbReference type="EMBL" id="PKUQ01000008">
    <property type="protein sequence ID" value="PLW78443.1"/>
    <property type="molecule type" value="Genomic_DNA"/>
</dbReference>
<dbReference type="Pfam" id="PF13827">
    <property type="entry name" value="DUF4189"/>
    <property type="match status" value="1"/>
</dbReference>
<feature type="domain" description="DUF4189" evidence="2">
    <location>
        <begin position="28"/>
        <end position="120"/>
    </location>
</feature>
<reference evidence="3 4" key="1">
    <citation type="submission" date="2018-01" db="EMBL/GenBank/DDBJ databases">
        <title>The draft genome sequence of Cohaesibacter sp. H1304.</title>
        <authorList>
            <person name="Wang N.-N."/>
            <person name="Du Z.-J."/>
        </authorList>
    </citation>
    <scope>NUCLEOTIDE SEQUENCE [LARGE SCALE GENOMIC DNA]</scope>
    <source>
        <strain evidence="3 4">H1304</strain>
    </source>
</reference>
<dbReference type="Proteomes" id="UP000234881">
    <property type="component" value="Unassembled WGS sequence"/>
</dbReference>
<proteinExistence type="predicted"/>
<name>A0A2N5XVA8_9HYPH</name>
<evidence type="ECO:0000313" key="4">
    <source>
        <dbReference type="Proteomes" id="UP000234881"/>
    </source>
</evidence>
<dbReference type="AlphaFoldDB" id="A0A2N5XVA8"/>
<comment type="caution">
    <text evidence="3">The sequence shown here is derived from an EMBL/GenBank/DDBJ whole genome shotgun (WGS) entry which is preliminary data.</text>
</comment>
<evidence type="ECO:0000259" key="2">
    <source>
        <dbReference type="Pfam" id="PF13827"/>
    </source>
</evidence>
<dbReference type="RefSeq" id="WP_101532694.1">
    <property type="nucleotide sequence ID" value="NZ_JBFHIU010000001.1"/>
</dbReference>
<evidence type="ECO:0000313" key="3">
    <source>
        <dbReference type="EMBL" id="PLW78443.1"/>
    </source>
</evidence>
<sequence>MFHRICLFIVSIILSTLLTSGASAQDYYGAIAVASNGAHGYSFDYNTKRQAQNRALSECRQQGRNCKVALWFRNACGVLAMNRQNSWATAWGDTRRYAEQLALRSCNNKYGGCFVKRWVCTAGR</sequence>
<gene>
    <name evidence="3" type="ORF">C0081_04965</name>
</gene>
<protein>
    <recommendedName>
        <fullName evidence="2">DUF4189 domain-containing protein</fullName>
    </recommendedName>
</protein>